<dbReference type="EMBL" id="CP001623">
    <property type="protein sequence ID" value="ACS59509.1"/>
    <property type="molecule type" value="Genomic_DNA"/>
</dbReference>
<sequence>MVTVNIGAGAELLISVDWQTCIDVTRMQTWLTDPENVRGWSSLRDPELGHFWTWREESDFLVAQARLLKAQGRPGEGLANLE</sequence>
<gene>
    <name evidence="1" type="ordered locus">Rleg_5304</name>
</gene>
<evidence type="ECO:0000313" key="2">
    <source>
        <dbReference type="Proteomes" id="UP000002256"/>
    </source>
</evidence>
<name>C6B601_RHILS</name>
<keyword evidence="1" id="KW-0614">Plasmid</keyword>
<accession>C6B601</accession>
<geneLocation type="plasmid" evidence="1 2">
    <name>pR132501</name>
</geneLocation>
<organism evidence="1 2">
    <name type="scientific">Rhizobium leguminosarum bv. trifolii (strain WSM1325)</name>
    <dbReference type="NCBI Taxonomy" id="395491"/>
    <lineage>
        <taxon>Bacteria</taxon>
        <taxon>Pseudomonadati</taxon>
        <taxon>Pseudomonadota</taxon>
        <taxon>Alphaproteobacteria</taxon>
        <taxon>Hyphomicrobiales</taxon>
        <taxon>Rhizobiaceae</taxon>
        <taxon>Rhizobium/Agrobacterium group</taxon>
        <taxon>Rhizobium</taxon>
    </lineage>
</organism>
<dbReference type="AlphaFoldDB" id="C6B601"/>
<evidence type="ECO:0000313" key="1">
    <source>
        <dbReference type="EMBL" id="ACS59509.1"/>
    </source>
</evidence>
<dbReference type="HOGENOM" id="CLU_2555918_0_0_5"/>
<dbReference type="Proteomes" id="UP000002256">
    <property type="component" value="Plasmid pR132501"/>
</dbReference>
<dbReference type="KEGG" id="rlg:Rleg_5304"/>
<proteinExistence type="predicted"/>
<protein>
    <submittedName>
        <fullName evidence="1">Uncharacterized protein</fullName>
    </submittedName>
</protein>
<reference evidence="1 2" key="1">
    <citation type="journal article" date="2010" name="Stand. Genomic Sci.">
        <title>Complete genome sequence of Rhizobium leguminosarum bv. trifolii strain WSM1325, an effective microsymbiont of annual Mediterranean clovers.</title>
        <authorList>
            <person name="Reeve W."/>
            <person name="O'Hara G."/>
            <person name="Chain P."/>
            <person name="Ardley J."/>
            <person name="Brau L."/>
            <person name="Nandesena K."/>
            <person name="Tiwari R."/>
            <person name="Copeland A."/>
            <person name="Nolan M."/>
            <person name="Han C."/>
            <person name="Brettin T."/>
            <person name="Land M."/>
            <person name="Ovchinikova G."/>
            <person name="Ivanova N."/>
            <person name="Mavromatis K."/>
            <person name="Markowitz V."/>
            <person name="Kyrpides N."/>
            <person name="Melino V."/>
            <person name="Denton M."/>
            <person name="Yates R."/>
            <person name="Howieson J."/>
        </authorList>
    </citation>
    <scope>NUCLEOTIDE SEQUENCE [LARGE SCALE GENOMIC DNA]</scope>
    <source>
        <strain evidence="2">WSM1325</strain>
        <plasmid evidence="2">Plasmid pR132501</plasmid>
    </source>
</reference>